<dbReference type="Proteomes" id="UP001461498">
    <property type="component" value="Unassembled WGS sequence"/>
</dbReference>
<keyword evidence="6" id="KW-1185">Reference proteome</keyword>
<dbReference type="GO" id="GO:0006357">
    <property type="term" value="P:regulation of transcription by RNA polymerase II"/>
    <property type="evidence" value="ECO:0007669"/>
    <property type="project" value="TreeGrafter"/>
</dbReference>
<feature type="domain" description="HMG box" evidence="4">
    <location>
        <begin position="31"/>
        <end position="97"/>
    </location>
</feature>
<feature type="DNA-binding region" description="HMG box" evidence="2">
    <location>
        <begin position="31"/>
        <end position="97"/>
    </location>
</feature>
<evidence type="ECO:0000256" key="1">
    <source>
        <dbReference type="ARBA" id="ARBA00023125"/>
    </source>
</evidence>
<evidence type="ECO:0000259" key="4">
    <source>
        <dbReference type="PROSITE" id="PS50118"/>
    </source>
</evidence>
<dbReference type="GO" id="GO:0005634">
    <property type="term" value="C:nucleus"/>
    <property type="evidence" value="ECO:0007669"/>
    <property type="project" value="UniProtKB-UniRule"/>
</dbReference>
<dbReference type="EMBL" id="JAPXFL010000010">
    <property type="protein sequence ID" value="KAK9500362.1"/>
    <property type="molecule type" value="Genomic_DNA"/>
</dbReference>
<evidence type="ECO:0000256" key="3">
    <source>
        <dbReference type="SAM" id="MobiDB-lite"/>
    </source>
</evidence>
<evidence type="ECO:0000313" key="6">
    <source>
        <dbReference type="Proteomes" id="UP001461498"/>
    </source>
</evidence>
<feature type="compositionally biased region" description="Basic residues" evidence="3">
    <location>
        <begin position="13"/>
        <end position="23"/>
    </location>
</feature>
<feature type="region of interest" description="Disordered" evidence="3">
    <location>
        <begin position="1"/>
        <end position="36"/>
    </location>
</feature>
<reference evidence="5 6" key="1">
    <citation type="submission" date="2022-12" db="EMBL/GenBank/DDBJ databases">
        <title>Chromosome-level genome assembly of true bugs.</title>
        <authorList>
            <person name="Ma L."/>
            <person name="Li H."/>
        </authorList>
    </citation>
    <scope>NUCLEOTIDE SEQUENCE [LARGE SCALE GENOMIC DNA]</scope>
    <source>
        <strain evidence="5">Lab_2022b</strain>
    </source>
</reference>
<protein>
    <recommendedName>
        <fullName evidence="4">HMG box domain-containing protein</fullName>
    </recommendedName>
</protein>
<comment type="caution">
    <text evidence="5">The sequence shown here is derived from an EMBL/GenBank/DDBJ whole genome shotgun (WGS) entry which is preliminary data.</text>
</comment>
<dbReference type="InterPro" id="IPR050342">
    <property type="entry name" value="HMGB"/>
</dbReference>
<dbReference type="AlphaFoldDB" id="A0AAW1CPU9"/>
<dbReference type="Gene3D" id="1.10.30.10">
    <property type="entry name" value="High mobility group box domain"/>
    <property type="match status" value="1"/>
</dbReference>
<keyword evidence="2" id="KW-0539">Nucleus</keyword>
<dbReference type="PANTHER" id="PTHR48112:SF20">
    <property type="entry name" value="HIGH MOBILITY GROUP PROTEIN D-RELATED"/>
    <property type="match status" value="1"/>
</dbReference>
<dbReference type="InterPro" id="IPR009071">
    <property type="entry name" value="HMG_box_dom"/>
</dbReference>
<dbReference type="SUPFAM" id="SSF47095">
    <property type="entry name" value="HMG-box"/>
    <property type="match status" value="1"/>
</dbReference>
<dbReference type="SMART" id="SM00398">
    <property type="entry name" value="HMG"/>
    <property type="match status" value="1"/>
</dbReference>
<accession>A0AAW1CPU9</accession>
<name>A0AAW1CPU9_9HEMI</name>
<dbReference type="Pfam" id="PF00505">
    <property type="entry name" value="HMG_box"/>
    <property type="match status" value="1"/>
</dbReference>
<gene>
    <name evidence="5" type="ORF">O3M35_001641</name>
</gene>
<dbReference type="GO" id="GO:0003677">
    <property type="term" value="F:DNA binding"/>
    <property type="evidence" value="ECO:0007669"/>
    <property type="project" value="UniProtKB-UniRule"/>
</dbReference>
<organism evidence="5 6">
    <name type="scientific">Rhynocoris fuscipes</name>
    <dbReference type="NCBI Taxonomy" id="488301"/>
    <lineage>
        <taxon>Eukaryota</taxon>
        <taxon>Metazoa</taxon>
        <taxon>Ecdysozoa</taxon>
        <taxon>Arthropoda</taxon>
        <taxon>Hexapoda</taxon>
        <taxon>Insecta</taxon>
        <taxon>Pterygota</taxon>
        <taxon>Neoptera</taxon>
        <taxon>Paraneoptera</taxon>
        <taxon>Hemiptera</taxon>
        <taxon>Heteroptera</taxon>
        <taxon>Panheteroptera</taxon>
        <taxon>Cimicomorpha</taxon>
        <taxon>Reduviidae</taxon>
        <taxon>Harpactorinae</taxon>
        <taxon>Harpactorini</taxon>
        <taxon>Rhynocoris</taxon>
    </lineage>
</organism>
<proteinExistence type="predicted"/>
<dbReference type="InterPro" id="IPR036910">
    <property type="entry name" value="HMG_box_dom_sf"/>
</dbReference>
<evidence type="ECO:0000313" key="5">
    <source>
        <dbReference type="EMBL" id="KAK9500362.1"/>
    </source>
</evidence>
<sequence>MDEDKETKATTATKKKTRKPKTKKVTDPNKPKRPPSAYLLWTKENRDRIKEENPGITFLELSKKAGEMWKAIEDKSKWLNKAKELRSEYFDKKKLYEGGDGDASGNKG</sequence>
<dbReference type="PANTHER" id="PTHR48112">
    <property type="entry name" value="HIGH MOBILITY GROUP PROTEIN DSP1"/>
    <property type="match status" value="1"/>
</dbReference>
<dbReference type="PROSITE" id="PS50118">
    <property type="entry name" value="HMG_BOX_2"/>
    <property type="match status" value="1"/>
</dbReference>
<keyword evidence="1 2" id="KW-0238">DNA-binding</keyword>
<evidence type="ECO:0000256" key="2">
    <source>
        <dbReference type="PROSITE-ProRule" id="PRU00267"/>
    </source>
</evidence>